<reference evidence="2 3" key="1">
    <citation type="submission" date="2016-11" db="EMBL/GenBank/DDBJ databases">
        <authorList>
            <person name="Jaros S."/>
            <person name="Januszkiewicz K."/>
            <person name="Wedrychowicz H."/>
        </authorList>
    </citation>
    <scope>NUCLEOTIDE SEQUENCE [LARGE SCALE GENOMIC DNA]</scope>
    <source>
        <strain evidence="2 3">Con a/3</strain>
    </source>
</reference>
<dbReference type="Proteomes" id="UP000188597">
    <property type="component" value="Unassembled WGS sequence"/>
</dbReference>
<dbReference type="EMBL" id="MQMF01000001">
    <property type="protein sequence ID" value="OOE14336.1"/>
    <property type="molecule type" value="Genomic_DNA"/>
</dbReference>
<dbReference type="Pfam" id="PF13302">
    <property type="entry name" value="Acetyltransf_3"/>
    <property type="match status" value="1"/>
</dbReference>
<proteinExistence type="predicted"/>
<protein>
    <recommendedName>
        <fullName evidence="1">N-acetyltransferase domain-containing protein</fullName>
    </recommendedName>
</protein>
<feature type="domain" description="N-acetyltransferase" evidence="1">
    <location>
        <begin position="14"/>
        <end position="162"/>
    </location>
</feature>
<dbReference type="CDD" id="cd04301">
    <property type="entry name" value="NAT_SF"/>
    <property type="match status" value="1"/>
</dbReference>
<dbReference type="RefSeq" id="WP_077359861.1">
    <property type="nucleotide sequence ID" value="NZ_MQMF01000001.1"/>
</dbReference>
<accession>A0A1V3GBT1</accession>
<comment type="caution">
    <text evidence="2">The sequence shown here is derived from an EMBL/GenBank/DDBJ whole genome shotgun (WGS) entry which is preliminary data.</text>
</comment>
<evidence type="ECO:0000313" key="2">
    <source>
        <dbReference type="EMBL" id="OOE14336.1"/>
    </source>
</evidence>
<dbReference type="InterPro" id="IPR051531">
    <property type="entry name" value="N-acetyltransferase"/>
</dbReference>
<dbReference type="GO" id="GO:0016747">
    <property type="term" value="F:acyltransferase activity, transferring groups other than amino-acyl groups"/>
    <property type="evidence" value="ECO:0007669"/>
    <property type="project" value="InterPro"/>
</dbReference>
<name>A0A1V3GBT1_9BACL</name>
<sequence length="162" mass="18324">MIETQRLLIVPYTYELVEATLKGKSELELALGCKVSDEWPSPTYAKRIPPKKEKLKQHPETSIWSMIVIEKESNTLIGEIGCKGGPDEKGIVEIGYGLVRQARNKGYATEMVSKLTEWLLDRPDVNKVTAECLDTNIPSAKVLEKSGFHLSDHKDGMYFWKK</sequence>
<gene>
    <name evidence="2" type="ORF">UN64_03815</name>
</gene>
<organism evidence="2 3">
    <name type="scientific">Fictibacillus arsenicus</name>
    <dbReference type="NCBI Taxonomy" id="255247"/>
    <lineage>
        <taxon>Bacteria</taxon>
        <taxon>Bacillati</taxon>
        <taxon>Bacillota</taxon>
        <taxon>Bacilli</taxon>
        <taxon>Bacillales</taxon>
        <taxon>Fictibacillaceae</taxon>
        <taxon>Fictibacillus</taxon>
    </lineage>
</organism>
<dbReference type="PANTHER" id="PTHR43792:SF13">
    <property type="entry name" value="ACETYLTRANSFERASE"/>
    <property type="match status" value="1"/>
</dbReference>
<dbReference type="InterPro" id="IPR016181">
    <property type="entry name" value="Acyl_CoA_acyltransferase"/>
</dbReference>
<dbReference type="SUPFAM" id="SSF55729">
    <property type="entry name" value="Acyl-CoA N-acyltransferases (Nat)"/>
    <property type="match status" value="1"/>
</dbReference>
<dbReference type="InterPro" id="IPR000182">
    <property type="entry name" value="GNAT_dom"/>
</dbReference>
<dbReference type="PANTHER" id="PTHR43792">
    <property type="entry name" value="GNAT FAMILY, PUTATIVE (AFU_ORTHOLOGUE AFUA_3G00765)-RELATED-RELATED"/>
    <property type="match status" value="1"/>
</dbReference>
<dbReference type="AlphaFoldDB" id="A0A1V3GBT1"/>
<dbReference type="Gene3D" id="3.40.630.30">
    <property type="match status" value="1"/>
</dbReference>
<dbReference type="PROSITE" id="PS51186">
    <property type="entry name" value="GNAT"/>
    <property type="match status" value="1"/>
</dbReference>
<evidence type="ECO:0000313" key="3">
    <source>
        <dbReference type="Proteomes" id="UP000188597"/>
    </source>
</evidence>
<evidence type="ECO:0000259" key="1">
    <source>
        <dbReference type="PROSITE" id="PS51186"/>
    </source>
</evidence>